<accession>A0A1G6JB06</accession>
<evidence type="ECO:0000313" key="1">
    <source>
        <dbReference type="EMBL" id="SDC15849.1"/>
    </source>
</evidence>
<dbReference type="PROSITE" id="PS51257">
    <property type="entry name" value="PROKAR_LIPOPROTEIN"/>
    <property type="match status" value="1"/>
</dbReference>
<proteinExistence type="predicted"/>
<evidence type="ECO:0000313" key="2">
    <source>
        <dbReference type="Proteomes" id="UP000198528"/>
    </source>
</evidence>
<sequence>MFDKPISRKGFLSGTAAVVAGLGLAACSGESGNDSSKSGAGKTYGSGKNGTVYWLNFKPEIDETIQKLGKKYAKAKDVKVKIVTAASGDYEKTLTSEMDKSEAPTIFVIGNQAGVKEWNDYALDLKDTDIAKAQTTDEYNQYDDSGKLVSVGYCYECYGIVANVDNITKAGHSVDEIKNFDTLKAVVEDIHKNAKANGFDAFAATDMDDSSSWRVTGHLANLEFFYEEHKGDGASKDKWKETPATIEGTYLPNFKNLYDLIINNSVTAPDQLATGGHDPAQQFKDGKATFYLTGSWDYADITKSVKNTTMLPYYCGVKGEEKAGLNNGTENCWAINKNASKKDQKASMDFLMWLVSDPDASKALVEQLGIMPFKDAVESTNGWLKRSAEYTDAGNYVMDWATNFEPNVDTYRAGLVSALNDYNSKQNDENWDKFKTAFVDGWATQYKKANA</sequence>
<reference evidence="2" key="1">
    <citation type="submission" date="2016-10" db="EMBL/GenBank/DDBJ databases">
        <authorList>
            <person name="Varghese N."/>
            <person name="Submissions S."/>
        </authorList>
    </citation>
    <scope>NUCLEOTIDE SEQUENCE [LARGE SCALE GENOMIC DNA]</scope>
    <source>
        <strain evidence="2">DSM 22619</strain>
    </source>
</reference>
<dbReference type="AlphaFoldDB" id="A0A1G6JB06"/>
<dbReference type="SUPFAM" id="SSF53850">
    <property type="entry name" value="Periplasmic binding protein-like II"/>
    <property type="match status" value="1"/>
</dbReference>
<keyword evidence="2" id="KW-1185">Reference proteome</keyword>
<dbReference type="PANTHER" id="PTHR43649:SF12">
    <property type="entry name" value="DIACETYLCHITOBIOSE BINDING PROTEIN DASA"/>
    <property type="match status" value="1"/>
</dbReference>
<gene>
    <name evidence="1" type="ORF">SAMN04487824_10457</name>
</gene>
<dbReference type="STRING" id="604330.SAMN04489857_1796"/>
<dbReference type="PANTHER" id="PTHR43649">
    <property type="entry name" value="ARABINOSE-BINDING PROTEIN-RELATED"/>
    <property type="match status" value="1"/>
</dbReference>
<dbReference type="InterPro" id="IPR050490">
    <property type="entry name" value="Bact_solute-bd_prot1"/>
</dbReference>
<dbReference type="Gene3D" id="3.40.190.10">
    <property type="entry name" value="Periplasmic binding protein-like II"/>
    <property type="match status" value="2"/>
</dbReference>
<dbReference type="InterPro" id="IPR006311">
    <property type="entry name" value="TAT_signal"/>
</dbReference>
<dbReference type="EMBL" id="FMZL01000004">
    <property type="protein sequence ID" value="SDC15849.1"/>
    <property type="molecule type" value="Genomic_DNA"/>
</dbReference>
<organism evidence="1 2">
    <name type="scientific">Parafannyhessea umbonata</name>
    <dbReference type="NCBI Taxonomy" id="604330"/>
    <lineage>
        <taxon>Bacteria</taxon>
        <taxon>Bacillati</taxon>
        <taxon>Actinomycetota</taxon>
        <taxon>Coriobacteriia</taxon>
        <taxon>Coriobacteriales</taxon>
        <taxon>Atopobiaceae</taxon>
        <taxon>Parafannyhessea</taxon>
    </lineage>
</organism>
<dbReference type="RefSeq" id="WP_090845451.1">
    <property type="nucleotide sequence ID" value="NZ_FMZL01000004.1"/>
</dbReference>
<dbReference type="InterPro" id="IPR006059">
    <property type="entry name" value="SBP"/>
</dbReference>
<protein>
    <submittedName>
        <fullName evidence="1">Raffinose/stachyose/melibiose transport system substrate-binding protein</fullName>
    </submittedName>
</protein>
<dbReference type="PROSITE" id="PS51318">
    <property type="entry name" value="TAT"/>
    <property type="match status" value="1"/>
</dbReference>
<name>A0A1G6JB06_9ACTN</name>
<dbReference type="Pfam" id="PF13416">
    <property type="entry name" value="SBP_bac_8"/>
    <property type="match status" value="1"/>
</dbReference>
<dbReference type="Proteomes" id="UP000198528">
    <property type="component" value="Unassembled WGS sequence"/>
</dbReference>